<dbReference type="Proteomes" id="UP000182427">
    <property type="component" value="Chromosome I"/>
</dbReference>
<dbReference type="AlphaFoldDB" id="A0A1G7J2E1"/>
<reference evidence="2 3" key="1">
    <citation type="submission" date="2016-10" db="EMBL/GenBank/DDBJ databases">
        <authorList>
            <person name="de Groot N.N."/>
        </authorList>
    </citation>
    <scope>NUCLEOTIDE SEQUENCE [LARGE SCALE GENOMIC DNA]</scope>
    <source>
        <strain evidence="2 3">GAS232</strain>
    </source>
</reference>
<dbReference type="Gene3D" id="3.40.50.620">
    <property type="entry name" value="HUPs"/>
    <property type="match status" value="1"/>
</dbReference>
<organism evidence="2 3">
    <name type="scientific">Terriglobus roseus</name>
    <dbReference type="NCBI Taxonomy" id="392734"/>
    <lineage>
        <taxon>Bacteria</taxon>
        <taxon>Pseudomonadati</taxon>
        <taxon>Acidobacteriota</taxon>
        <taxon>Terriglobia</taxon>
        <taxon>Terriglobales</taxon>
        <taxon>Acidobacteriaceae</taxon>
        <taxon>Terriglobus</taxon>
    </lineage>
</organism>
<evidence type="ECO:0000313" key="3">
    <source>
        <dbReference type="Proteomes" id="UP000182427"/>
    </source>
</evidence>
<proteinExistence type="predicted"/>
<feature type="domain" description="DUF218" evidence="1">
    <location>
        <begin position="41"/>
        <end position="190"/>
    </location>
</feature>
<dbReference type="InterPro" id="IPR014729">
    <property type="entry name" value="Rossmann-like_a/b/a_fold"/>
</dbReference>
<dbReference type="EMBL" id="LT629690">
    <property type="protein sequence ID" value="SDF19100.1"/>
    <property type="molecule type" value="Genomic_DNA"/>
</dbReference>
<dbReference type="RefSeq" id="WP_083344717.1">
    <property type="nucleotide sequence ID" value="NZ_LT629690.1"/>
</dbReference>
<accession>A0A1G7J2E1</accession>
<dbReference type="InterPro" id="IPR051599">
    <property type="entry name" value="Cell_Envelope_Assoc"/>
</dbReference>
<protein>
    <submittedName>
        <fullName evidence="2">Uncharacterized SAM-binding protein YcdF, DUF218 family</fullName>
    </submittedName>
</protein>
<dbReference type="InterPro" id="IPR003848">
    <property type="entry name" value="DUF218"/>
</dbReference>
<dbReference type="OrthoDB" id="9782395at2"/>
<gene>
    <name evidence="2" type="ORF">SAMN05444167_1667</name>
</gene>
<keyword evidence="3" id="KW-1185">Reference proteome</keyword>
<sequence length="209" mass="23754">MRRLSLWLLGIVVCAALLYFLVPTVSYETISSHNTDANHFDTLIVLGHPAQADGSPDPEMRERVEEAVREYRAGVAPNIIMTGGPAHNHFVEAKVMADLAEREGVPATAVIEEDKAQDTIQNIWYSRAIMQQKGWNSAEVISSAYHLPRTALILERYKGPLAFSWRTHASLWPVEYGWQKRIQFRWHEALGTVKLRLYGFGNRKFLPQP</sequence>
<dbReference type="PANTHER" id="PTHR30336">
    <property type="entry name" value="INNER MEMBRANE PROTEIN, PROBABLE PERMEASE"/>
    <property type="match status" value="1"/>
</dbReference>
<dbReference type="GO" id="GO:0005886">
    <property type="term" value="C:plasma membrane"/>
    <property type="evidence" value="ECO:0007669"/>
    <property type="project" value="TreeGrafter"/>
</dbReference>
<dbReference type="CDD" id="cd06259">
    <property type="entry name" value="YdcF-like"/>
    <property type="match status" value="1"/>
</dbReference>
<dbReference type="Pfam" id="PF02698">
    <property type="entry name" value="DUF218"/>
    <property type="match status" value="1"/>
</dbReference>
<evidence type="ECO:0000259" key="1">
    <source>
        <dbReference type="Pfam" id="PF02698"/>
    </source>
</evidence>
<dbReference type="PANTHER" id="PTHR30336:SF20">
    <property type="entry name" value="DUF218 DOMAIN-CONTAINING PROTEIN"/>
    <property type="match status" value="1"/>
</dbReference>
<evidence type="ECO:0000313" key="2">
    <source>
        <dbReference type="EMBL" id="SDF19100.1"/>
    </source>
</evidence>
<name>A0A1G7J2E1_9BACT</name>